<dbReference type="InterPro" id="IPR014757">
    <property type="entry name" value="Tscrpt_reg_IclR_C"/>
</dbReference>
<evidence type="ECO:0000256" key="4">
    <source>
        <dbReference type="SAM" id="MobiDB-lite"/>
    </source>
</evidence>
<dbReference type="PROSITE" id="PS51077">
    <property type="entry name" value="HTH_ICLR"/>
    <property type="match status" value="1"/>
</dbReference>
<evidence type="ECO:0000313" key="8">
    <source>
        <dbReference type="Proteomes" id="UP000219068"/>
    </source>
</evidence>
<dbReference type="SMART" id="SM00346">
    <property type="entry name" value="HTH_ICLR"/>
    <property type="match status" value="1"/>
</dbReference>
<evidence type="ECO:0000256" key="2">
    <source>
        <dbReference type="ARBA" id="ARBA00023125"/>
    </source>
</evidence>
<dbReference type="InterPro" id="IPR029016">
    <property type="entry name" value="GAF-like_dom_sf"/>
</dbReference>
<reference evidence="7 8" key="1">
    <citation type="submission" date="2017-08" db="EMBL/GenBank/DDBJ databases">
        <authorList>
            <person name="de Groot N.N."/>
        </authorList>
    </citation>
    <scope>NUCLEOTIDE SEQUENCE [LARGE SCALE GENOMIC DNA]</scope>
    <source>
        <strain evidence="7 8">USBA 78</strain>
    </source>
</reference>
<feature type="region of interest" description="Disordered" evidence="4">
    <location>
        <begin position="1"/>
        <end position="20"/>
    </location>
</feature>
<accession>A0A285RS32</accession>
<dbReference type="EMBL" id="OBMM01000001">
    <property type="protein sequence ID" value="SOB96558.1"/>
    <property type="molecule type" value="Genomic_DNA"/>
</dbReference>
<dbReference type="GO" id="GO:0003700">
    <property type="term" value="F:DNA-binding transcription factor activity"/>
    <property type="evidence" value="ECO:0007669"/>
    <property type="project" value="TreeGrafter"/>
</dbReference>
<evidence type="ECO:0000313" key="7">
    <source>
        <dbReference type="EMBL" id="SOB96558.1"/>
    </source>
</evidence>
<evidence type="ECO:0000256" key="3">
    <source>
        <dbReference type="ARBA" id="ARBA00023163"/>
    </source>
</evidence>
<feature type="domain" description="IclR-ED" evidence="6">
    <location>
        <begin position="93"/>
        <end position="277"/>
    </location>
</feature>
<dbReference type="InterPro" id="IPR036390">
    <property type="entry name" value="WH_DNA-bd_sf"/>
</dbReference>
<gene>
    <name evidence="7" type="ORF">SAMN05428964_1011914</name>
</gene>
<dbReference type="PANTHER" id="PTHR30136">
    <property type="entry name" value="HELIX-TURN-HELIX TRANSCRIPTIONAL REGULATOR, ICLR FAMILY"/>
    <property type="match status" value="1"/>
</dbReference>
<dbReference type="GO" id="GO:0045892">
    <property type="term" value="P:negative regulation of DNA-templated transcription"/>
    <property type="evidence" value="ECO:0007669"/>
    <property type="project" value="TreeGrafter"/>
</dbReference>
<dbReference type="PROSITE" id="PS51078">
    <property type="entry name" value="ICLR_ED"/>
    <property type="match status" value="1"/>
</dbReference>
<protein>
    <submittedName>
        <fullName evidence="7">Transcriptional regulator, IclR family</fullName>
    </submittedName>
</protein>
<dbReference type="PANTHER" id="PTHR30136:SF23">
    <property type="entry name" value="DNA-BINDING TRANSCRIPTIONAL ACTIVATOR MHPR"/>
    <property type="match status" value="1"/>
</dbReference>
<evidence type="ECO:0000259" key="6">
    <source>
        <dbReference type="PROSITE" id="PS51078"/>
    </source>
</evidence>
<keyword evidence="3" id="KW-0804">Transcription</keyword>
<dbReference type="GO" id="GO:0003677">
    <property type="term" value="F:DNA binding"/>
    <property type="evidence" value="ECO:0007669"/>
    <property type="project" value="UniProtKB-KW"/>
</dbReference>
<dbReference type="Proteomes" id="UP000219068">
    <property type="component" value="Unassembled WGS sequence"/>
</dbReference>
<evidence type="ECO:0000256" key="1">
    <source>
        <dbReference type="ARBA" id="ARBA00023015"/>
    </source>
</evidence>
<keyword evidence="2" id="KW-0238">DNA-binding</keyword>
<dbReference type="Gene3D" id="3.30.450.40">
    <property type="match status" value="1"/>
</dbReference>
<proteinExistence type="predicted"/>
<dbReference type="Gene3D" id="1.10.10.10">
    <property type="entry name" value="Winged helix-like DNA-binding domain superfamily/Winged helix DNA-binding domain"/>
    <property type="match status" value="1"/>
</dbReference>
<dbReference type="InterPro" id="IPR036388">
    <property type="entry name" value="WH-like_DNA-bd_sf"/>
</dbReference>
<evidence type="ECO:0000259" key="5">
    <source>
        <dbReference type="PROSITE" id="PS51077"/>
    </source>
</evidence>
<dbReference type="InterPro" id="IPR050707">
    <property type="entry name" value="HTH_MetabolicPath_Reg"/>
</dbReference>
<feature type="domain" description="HTH iclR-type" evidence="5">
    <location>
        <begin position="29"/>
        <end position="90"/>
    </location>
</feature>
<dbReference type="InterPro" id="IPR005471">
    <property type="entry name" value="Tscrpt_reg_IclR_N"/>
</dbReference>
<dbReference type="Pfam" id="PF09339">
    <property type="entry name" value="HTH_IclR"/>
    <property type="match status" value="1"/>
</dbReference>
<dbReference type="AlphaFoldDB" id="A0A285RS32"/>
<keyword evidence="1" id="KW-0805">Transcription regulation</keyword>
<dbReference type="Pfam" id="PF01614">
    <property type="entry name" value="IclR_C"/>
    <property type="match status" value="1"/>
</dbReference>
<dbReference type="SUPFAM" id="SSF46785">
    <property type="entry name" value="Winged helix' DNA-binding domain"/>
    <property type="match status" value="1"/>
</dbReference>
<sequence>MICENAHAMLGPDDMSEPAKREKREELTNRALARGLEVVRILDRAGGCRIADLMRLTGLPKTTLRRLLAVLLDQRFVRRSMGDDRYRANVSWTSHPLQNGMVDLSEFLDIACDVMRDLTARVQWPSDVLVRNGNHMQVIESTRSISPLFVATGKLEAVVNMIRSAAGPAYLAYCPAKEREAILSGLRISGVSRSRLDGVLAETRKRGYALRDPDYWGDSAANDRLRAIAMAIPGRQGIAGVINLVWTAGMIDENTFAARHAADLRMAVNTISERYCNLVKV</sequence>
<organism evidence="7 8">
    <name type="scientific">Thalassospira xiamenensis</name>
    <dbReference type="NCBI Taxonomy" id="220697"/>
    <lineage>
        <taxon>Bacteria</taxon>
        <taxon>Pseudomonadati</taxon>
        <taxon>Pseudomonadota</taxon>
        <taxon>Alphaproteobacteria</taxon>
        <taxon>Rhodospirillales</taxon>
        <taxon>Thalassospiraceae</taxon>
        <taxon>Thalassospira</taxon>
    </lineage>
</organism>
<dbReference type="SUPFAM" id="SSF55781">
    <property type="entry name" value="GAF domain-like"/>
    <property type="match status" value="1"/>
</dbReference>
<name>A0A285RS32_9PROT</name>